<feature type="region of interest" description="Disordered" evidence="1">
    <location>
        <begin position="382"/>
        <end position="465"/>
    </location>
</feature>
<feature type="region of interest" description="Disordered" evidence="1">
    <location>
        <begin position="311"/>
        <end position="369"/>
    </location>
</feature>
<proteinExistence type="predicted"/>
<accession>A0A8H6YVJ8</accession>
<feature type="compositionally biased region" description="Low complexity" evidence="1">
    <location>
        <begin position="328"/>
        <end position="341"/>
    </location>
</feature>
<feature type="compositionally biased region" description="Acidic residues" evidence="1">
    <location>
        <begin position="394"/>
        <end position="404"/>
    </location>
</feature>
<dbReference type="AlphaFoldDB" id="A0A8H6YVJ8"/>
<gene>
    <name evidence="3" type="ORF">MVEN_00434600</name>
</gene>
<dbReference type="Proteomes" id="UP000620124">
    <property type="component" value="Unassembled WGS sequence"/>
</dbReference>
<comment type="caution">
    <text evidence="3">The sequence shown here is derived from an EMBL/GenBank/DDBJ whole genome shotgun (WGS) entry which is preliminary data.</text>
</comment>
<dbReference type="OrthoDB" id="2278929at2759"/>
<feature type="region of interest" description="Disordered" evidence="1">
    <location>
        <begin position="28"/>
        <end position="67"/>
    </location>
</feature>
<keyword evidence="4" id="KW-1185">Reference proteome</keyword>
<keyword evidence="2" id="KW-0812">Transmembrane</keyword>
<feature type="transmembrane region" description="Helical" evidence="2">
    <location>
        <begin position="278"/>
        <end position="304"/>
    </location>
</feature>
<feature type="compositionally biased region" description="Basic and acidic residues" evidence="1">
    <location>
        <begin position="413"/>
        <end position="457"/>
    </location>
</feature>
<evidence type="ECO:0000256" key="1">
    <source>
        <dbReference type="SAM" id="MobiDB-lite"/>
    </source>
</evidence>
<name>A0A8H6YVJ8_9AGAR</name>
<evidence type="ECO:0000256" key="2">
    <source>
        <dbReference type="SAM" id="Phobius"/>
    </source>
</evidence>
<protein>
    <submittedName>
        <fullName evidence="3">Uncharacterized protein</fullName>
    </submittedName>
</protein>
<keyword evidence="2" id="KW-1133">Transmembrane helix</keyword>
<evidence type="ECO:0000313" key="4">
    <source>
        <dbReference type="Proteomes" id="UP000620124"/>
    </source>
</evidence>
<organism evidence="3 4">
    <name type="scientific">Mycena venus</name>
    <dbReference type="NCBI Taxonomy" id="2733690"/>
    <lineage>
        <taxon>Eukaryota</taxon>
        <taxon>Fungi</taxon>
        <taxon>Dikarya</taxon>
        <taxon>Basidiomycota</taxon>
        <taxon>Agaricomycotina</taxon>
        <taxon>Agaricomycetes</taxon>
        <taxon>Agaricomycetidae</taxon>
        <taxon>Agaricales</taxon>
        <taxon>Marasmiineae</taxon>
        <taxon>Mycenaceae</taxon>
        <taxon>Mycena</taxon>
    </lineage>
</organism>
<dbReference type="EMBL" id="JACAZI010000003">
    <property type="protein sequence ID" value="KAF7365611.1"/>
    <property type="molecule type" value="Genomic_DNA"/>
</dbReference>
<evidence type="ECO:0000313" key="3">
    <source>
        <dbReference type="EMBL" id="KAF7365611.1"/>
    </source>
</evidence>
<sequence length="465" mass="50552">MLKIYGRPKLSADSQLVPSLHARAPTLMPASPLNPPWPERTAASSSPPVGHAFDLKTGQTGHSRPGCRRYTFSRRNLSLRPSYFVFDADAAMTQCEIFSGNEVISCFPTADTVFAQHEYATFVWNSNNPDFLQTERVDIYLFHGDSLEQVLAIPDQVNPSEQAGFVRRQVDDTWWGTRGANWNGSNISYPFYWLIARHGESLDDGTLKPQTTFSAVQTTFADSVLATRSSSLSSAQTTLSAPTTSLSSGGTIFSTSTPTPTPAHGVQNTSTSTPFPHWAIIVIVLGIVAVVAICGLMLFAIFYLREREKHDRHPIRSASPESPEMVQADEAAPAVAAAGLARDTSATSHGHDAQRAVSPDSLHEPRPFSGSDAAIMAKAFRAELRQPPGRSLDEDTDADGEGGSDEMATRAQSPERPDAERERETLLRRELEGADIRSVDSVRGVRVESSSEGHDRTTSPGRLSV</sequence>
<reference evidence="3" key="1">
    <citation type="submission" date="2020-05" db="EMBL/GenBank/DDBJ databases">
        <title>Mycena genomes resolve the evolution of fungal bioluminescence.</title>
        <authorList>
            <person name="Tsai I.J."/>
        </authorList>
    </citation>
    <scope>NUCLEOTIDE SEQUENCE</scope>
    <source>
        <strain evidence="3">CCC161011</strain>
    </source>
</reference>
<keyword evidence="2" id="KW-0472">Membrane</keyword>